<evidence type="ECO:0000256" key="1">
    <source>
        <dbReference type="ARBA" id="ARBA00012928"/>
    </source>
</evidence>
<dbReference type="Proteomes" id="UP000663570">
    <property type="component" value="Chromosome"/>
</dbReference>
<dbReference type="Gene3D" id="3.40.50.1220">
    <property type="entry name" value="TPP-binding domain"/>
    <property type="match status" value="1"/>
</dbReference>
<gene>
    <name evidence="6" type="ORF">JY500_09660</name>
</gene>
<dbReference type="NCBIfam" id="NF001753">
    <property type="entry name" value="PRK00481.1-3"/>
    <property type="match status" value="1"/>
</dbReference>
<feature type="binding site" evidence="4">
    <location>
        <position position="140"/>
    </location>
    <ligand>
        <name>Zn(2+)</name>
        <dbReference type="ChEBI" id="CHEBI:29105"/>
    </ligand>
</feature>
<accession>A0ABX7MAT6</accession>
<proteinExistence type="predicted"/>
<keyword evidence="4" id="KW-0479">Metal-binding</keyword>
<reference evidence="6 7" key="1">
    <citation type="submission" date="2021-02" db="EMBL/GenBank/DDBJ databases">
        <title>Niveibacterium changnyeongensis HC41.</title>
        <authorList>
            <person name="Kang M."/>
        </authorList>
    </citation>
    <scope>NUCLEOTIDE SEQUENCE [LARGE SCALE GENOMIC DNA]</scope>
    <source>
        <strain evidence="6 7">HC41</strain>
    </source>
</reference>
<dbReference type="InterPro" id="IPR050134">
    <property type="entry name" value="NAD-dep_sirtuin_deacylases"/>
</dbReference>
<dbReference type="InterPro" id="IPR029035">
    <property type="entry name" value="DHS-like_NAD/FAD-binding_dom"/>
</dbReference>
<feature type="binding site" evidence="4">
    <location>
        <position position="137"/>
    </location>
    <ligand>
        <name>Zn(2+)</name>
        <dbReference type="ChEBI" id="CHEBI:29105"/>
    </ligand>
</feature>
<dbReference type="RefSeq" id="WP_206256196.1">
    <property type="nucleotide sequence ID" value="NZ_CP071060.1"/>
</dbReference>
<dbReference type="PANTHER" id="PTHR11085">
    <property type="entry name" value="NAD-DEPENDENT PROTEIN DEACYLASE SIRTUIN-5, MITOCHONDRIAL-RELATED"/>
    <property type="match status" value="1"/>
</dbReference>
<organism evidence="6 7">
    <name type="scientific">Niveibacterium microcysteis</name>
    <dbReference type="NCBI Taxonomy" id="2811415"/>
    <lineage>
        <taxon>Bacteria</taxon>
        <taxon>Pseudomonadati</taxon>
        <taxon>Pseudomonadota</taxon>
        <taxon>Betaproteobacteria</taxon>
        <taxon>Rhodocyclales</taxon>
        <taxon>Rhodocyclaceae</taxon>
        <taxon>Niveibacterium</taxon>
    </lineage>
</organism>
<dbReference type="InterPro" id="IPR026590">
    <property type="entry name" value="Ssirtuin_cat_dom"/>
</dbReference>
<dbReference type="Pfam" id="PF02146">
    <property type="entry name" value="SIR2"/>
    <property type="match status" value="1"/>
</dbReference>
<evidence type="ECO:0000256" key="3">
    <source>
        <dbReference type="ARBA" id="ARBA00023027"/>
    </source>
</evidence>
<keyword evidence="2" id="KW-0808">Transferase</keyword>
<keyword evidence="7" id="KW-1185">Reference proteome</keyword>
<protein>
    <recommendedName>
        <fullName evidence="1">protein acetyllysine N-acetyltransferase</fullName>
        <ecNumber evidence="1">2.3.1.286</ecNumber>
    </recommendedName>
</protein>
<evidence type="ECO:0000256" key="4">
    <source>
        <dbReference type="PROSITE-ProRule" id="PRU00236"/>
    </source>
</evidence>
<feature type="binding site" evidence="4">
    <location>
        <position position="161"/>
    </location>
    <ligand>
        <name>Zn(2+)</name>
        <dbReference type="ChEBI" id="CHEBI:29105"/>
    </ligand>
</feature>
<feature type="binding site" evidence="4">
    <location>
        <position position="158"/>
    </location>
    <ligand>
        <name>Zn(2+)</name>
        <dbReference type="ChEBI" id="CHEBI:29105"/>
    </ligand>
</feature>
<dbReference type="PANTHER" id="PTHR11085:SF4">
    <property type="entry name" value="NAD-DEPENDENT PROTEIN DEACYLASE"/>
    <property type="match status" value="1"/>
</dbReference>
<dbReference type="EC" id="2.3.1.286" evidence="1"/>
<feature type="domain" description="Deacetylase sirtuin-type" evidence="5">
    <location>
        <begin position="2"/>
        <end position="262"/>
    </location>
</feature>
<dbReference type="PROSITE" id="PS50305">
    <property type="entry name" value="SIRTUIN"/>
    <property type="match status" value="1"/>
</dbReference>
<evidence type="ECO:0000256" key="2">
    <source>
        <dbReference type="ARBA" id="ARBA00022679"/>
    </source>
</evidence>
<dbReference type="CDD" id="cd01407">
    <property type="entry name" value="SIR2-fam"/>
    <property type="match status" value="1"/>
</dbReference>
<name>A0ABX7MAT6_9RHOO</name>
<dbReference type="SUPFAM" id="SSF52467">
    <property type="entry name" value="DHS-like NAD/FAD-binding domain"/>
    <property type="match status" value="1"/>
</dbReference>
<evidence type="ECO:0000313" key="7">
    <source>
        <dbReference type="Proteomes" id="UP000663570"/>
    </source>
</evidence>
<evidence type="ECO:0000259" key="5">
    <source>
        <dbReference type="PROSITE" id="PS50305"/>
    </source>
</evidence>
<dbReference type="EMBL" id="CP071060">
    <property type="protein sequence ID" value="QSI78849.1"/>
    <property type="molecule type" value="Genomic_DNA"/>
</dbReference>
<evidence type="ECO:0000313" key="6">
    <source>
        <dbReference type="EMBL" id="QSI78849.1"/>
    </source>
</evidence>
<feature type="active site" description="Proton acceptor" evidence="4">
    <location>
        <position position="129"/>
    </location>
</feature>
<dbReference type="Gene3D" id="3.30.1600.10">
    <property type="entry name" value="SIR2/SIRT2 'Small Domain"/>
    <property type="match status" value="1"/>
</dbReference>
<dbReference type="InterPro" id="IPR003000">
    <property type="entry name" value="Sirtuin"/>
</dbReference>
<keyword evidence="3" id="KW-0520">NAD</keyword>
<sequence length="262" mass="28729">MLSNLEPELSAIAAHLRRAQRVLFITGAGISADSGLPTYRGINGLYDGQATEEGLDIEDMLSGEMLRQRPDLTWKYLAQIEAACHGAAPNDAHRALSMIEASGTYSLVLTQNIDGLHHAAGSQNLIEIHGNLRRLRCLQCGGRETVDTLIGRPLPPVCHHCGALMRPEVVLFGERLDERNLERLYSEIAEGFDLVFSIGTTSTFPYIVEPVAWAIRAGVPTVEINPQETQISPYVRYRLPLRAAEAMRALLARSALGFDEVG</sequence>
<dbReference type="InterPro" id="IPR026591">
    <property type="entry name" value="Sirtuin_cat_small_dom_sf"/>
</dbReference>
<keyword evidence="4" id="KW-0862">Zinc</keyword>